<gene>
    <name evidence="1" type="ORF">LL14B4_06195</name>
</gene>
<organism evidence="1 2">
    <name type="scientific">Lactococcus lactis subsp. lactis</name>
    <name type="common">Streptococcus lactis</name>
    <dbReference type="NCBI Taxonomy" id="1360"/>
    <lineage>
        <taxon>Bacteria</taxon>
        <taxon>Bacillati</taxon>
        <taxon>Bacillota</taxon>
        <taxon>Bacilli</taxon>
        <taxon>Lactobacillales</taxon>
        <taxon>Streptococcaceae</taxon>
        <taxon>Lactococcus</taxon>
    </lineage>
</organism>
<dbReference type="GeneID" id="89633375"/>
<dbReference type="EMBL" id="CP028160">
    <property type="protein sequence ID" value="AWN65788.1"/>
    <property type="molecule type" value="Genomic_DNA"/>
</dbReference>
<reference evidence="1 2" key="1">
    <citation type="submission" date="2018-03" db="EMBL/GenBank/DDBJ databases">
        <title>Genome sequence of Lactococcus lactis strain 14B4 from almond drupe.</title>
        <authorList>
            <person name="Tran T.D."/>
            <person name="McGarvey J.A."/>
            <person name="Huynh S."/>
            <person name="Parker C.T."/>
        </authorList>
    </citation>
    <scope>NUCLEOTIDE SEQUENCE [LARGE SCALE GENOMIC DNA]</scope>
    <source>
        <strain evidence="1 2">14B4</strain>
    </source>
</reference>
<dbReference type="AlphaFoldDB" id="A0A2Z3KEH6"/>
<dbReference type="RefSeq" id="WP_109990915.1">
    <property type="nucleotide sequence ID" value="NZ_CP028160.1"/>
</dbReference>
<protein>
    <submittedName>
        <fullName evidence="1">Uncharacterized protein</fullName>
    </submittedName>
</protein>
<dbReference type="Proteomes" id="UP000245919">
    <property type="component" value="Chromosome"/>
</dbReference>
<name>A0A2Z3KEH6_LACLL</name>
<proteinExistence type="predicted"/>
<evidence type="ECO:0000313" key="1">
    <source>
        <dbReference type="EMBL" id="AWN65788.1"/>
    </source>
</evidence>
<accession>A0A2Z3KEH6</accession>
<evidence type="ECO:0000313" key="2">
    <source>
        <dbReference type="Proteomes" id="UP000245919"/>
    </source>
</evidence>
<sequence length="427" mass="45637">MKPIQTYNNLEQRGGATVVQSSLDALSIDNLIVGGKLGNSLAQSIFTSIIESDAGFAALLNTPLSRQLRAMRDASLGGENVPIYGKDADGNLTLKNIPKMSFSAMTSNPDDCCVIAGDLQVCQDETILKAICIEKCEKELDRMVAAVSGASSSSAVYAAYKQMLIGAGVPKNSLPTLAEFEQLSLIGQFIVLNMLTFINGLLEVEQNGNIVKRFSGLAQVYANADVLGISAGGGVIAAFNQVLCRMNIMGASNFAGGFFLASRTAYSAIQQEIVPKRDGVYPAGWTVTETTETVNGYQMPVKHYSFNGLPVIESDLVYIDPDTLDGDIYLVPPTVGVFSGVPLDMPAPFILNEWKDAKSPFVHFDQTSTAYPDCWTSCDRLTNFGAVVSTEVNGLLKITGVSSGCDAEMYQGVEGLININSYAPYIA</sequence>